<dbReference type="Gene3D" id="3.40.50.1820">
    <property type="entry name" value="alpha/beta hydrolase"/>
    <property type="match status" value="1"/>
</dbReference>
<dbReference type="AlphaFoldDB" id="A0A3Q9C585"/>
<dbReference type="EMBL" id="CP034463">
    <property type="protein sequence ID" value="AZP20990.1"/>
    <property type="molecule type" value="Genomic_DNA"/>
</dbReference>
<reference evidence="2 3" key="1">
    <citation type="submission" date="2018-12" db="EMBL/GenBank/DDBJ databases">
        <authorList>
            <person name="Li K."/>
        </authorList>
    </citation>
    <scope>NUCLEOTIDE SEQUENCE [LARGE SCALE GENOMIC DNA]</scope>
    <source>
        <strain evidence="3">CR22</strain>
    </source>
</reference>
<sequence length="298" mass="32800">MAHAAHSRDGRELVFESWGDPHGHPVFLLHGTPGSRQGPRPRSMVLYQLGIHLIAYDRPGYGYSSRSRGRRVVDAASDVEDIADVLGFDEFSVVGRSGGGPHALACAARLPYRVRSAAVLVSLAPWDAEGLDWFEGMTASNVRAYRNARYNQPVLYSTLVENADNMRADPMAVLNGLDDEMPDVDRRIVADAGIRQMLHKNFEAAIVNSAYGWIDDAVAFSTSWGFDPSEITVPTLLWHGEKDVFSPVEHFQWLARRIEHATVVLQPSAAHFAAVPVLPQVLGWLRDQTQADTATSTA</sequence>
<dbReference type="Pfam" id="PF00561">
    <property type="entry name" value="Abhydrolase_1"/>
    <property type="match status" value="1"/>
</dbReference>
<organism evidence="2 3">
    <name type="scientific">Streptomyces aquilus</name>
    <dbReference type="NCBI Taxonomy" id="2548456"/>
    <lineage>
        <taxon>Bacteria</taxon>
        <taxon>Bacillati</taxon>
        <taxon>Actinomycetota</taxon>
        <taxon>Actinomycetes</taxon>
        <taxon>Kitasatosporales</taxon>
        <taxon>Streptomycetaceae</taxon>
        <taxon>Streptomyces</taxon>
    </lineage>
</organism>
<dbReference type="GO" id="GO:0016787">
    <property type="term" value="F:hydrolase activity"/>
    <property type="evidence" value="ECO:0007669"/>
    <property type="project" value="UniProtKB-KW"/>
</dbReference>
<keyword evidence="2" id="KW-0378">Hydrolase</keyword>
<feature type="domain" description="AB hydrolase-1" evidence="1">
    <location>
        <begin position="25"/>
        <end position="273"/>
    </location>
</feature>
<dbReference type="Proteomes" id="UP000280197">
    <property type="component" value="Chromosome"/>
</dbReference>
<dbReference type="PRINTS" id="PR00111">
    <property type="entry name" value="ABHYDROLASE"/>
</dbReference>
<dbReference type="InterPro" id="IPR000073">
    <property type="entry name" value="AB_hydrolase_1"/>
</dbReference>
<evidence type="ECO:0000313" key="3">
    <source>
        <dbReference type="Proteomes" id="UP000280197"/>
    </source>
</evidence>
<accession>A0A3Q9C585</accession>
<keyword evidence="3" id="KW-1185">Reference proteome</keyword>
<proteinExistence type="predicted"/>
<dbReference type="InterPro" id="IPR050471">
    <property type="entry name" value="AB_hydrolase"/>
</dbReference>
<name>A0A3Q9C585_9ACTN</name>
<dbReference type="PANTHER" id="PTHR43433:SF10">
    <property type="entry name" value="AB HYDROLASE-1 DOMAIN-CONTAINING PROTEIN"/>
    <property type="match status" value="1"/>
</dbReference>
<evidence type="ECO:0000259" key="1">
    <source>
        <dbReference type="Pfam" id="PF00561"/>
    </source>
</evidence>
<evidence type="ECO:0000313" key="2">
    <source>
        <dbReference type="EMBL" id="AZP20990.1"/>
    </source>
</evidence>
<dbReference type="PANTHER" id="PTHR43433">
    <property type="entry name" value="HYDROLASE, ALPHA/BETA FOLD FAMILY PROTEIN"/>
    <property type="match status" value="1"/>
</dbReference>
<dbReference type="SUPFAM" id="SSF53474">
    <property type="entry name" value="alpha/beta-Hydrolases"/>
    <property type="match status" value="1"/>
</dbReference>
<dbReference type="RefSeq" id="WP_126274853.1">
    <property type="nucleotide sequence ID" value="NZ_CP034463.1"/>
</dbReference>
<dbReference type="KEGG" id="saqu:EJC51_35920"/>
<gene>
    <name evidence="2" type="ORF">EJC51_35920</name>
</gene>
<dbReference type="InterPro" id="IPR029058">
    <property type="entry name" value="AB_hydrolase_fold"/>
</dbReference>
<protein>
    <submittedName>
        <fullName evidence="2">Alpha/beta hydrolase</fullName>
    </submittedName>
</protein>